<name>A0ACB5TDS2_AMBMO</name>
<protein>
    <submittedName>
        <fullName evidence="1">Unnamed protein product</fullName>
    </submittedName>
</protein>
<reference evidence="1" key="1">
    <citation type="submission" date="2023-04" db="EMBL/GenBank/DDBJ databases">
        <title>Ambrosiozyma monospora NBRC 10751.</title>
        <authorList>
            <person name="Ichikawa N."/>
            <person name="Sato H."/>
            <person name="Tonouchi N."/>
        </authorList>
    </citation>
    <scope>NUCLEOTIDE SEQUENCE</scope>
    <source>
        <strain evidence="1">NBRC 10751</strain>
    </source>
</reference>
<dbReference type="EMBL" id="BSXS01006780">
    <property type="protein sequence ID" value="GME86213.1"/>
    <property type="molecule type" value="Genomic_DNA"/>
</dbReference>
<keyword evidence="2" id="KW-1185">Reference proteome</keyword>
<organism evidence="1 2">
    <name type="scientific">Ambrosiozyma monospora</name>
    <name type="common">Yeast</name>
    <name type="synonym">Endomycopsis monosporus</name>
    <dbReference type="NCBI Taxonomy" id="43982"/>
    <lineage>
        <taxon>Eukaryota</taxon>
        <taxon>Fungi</taxon>
        <taxon>Dikarya</taxon>
        <taxon>Ascomycota</taxon>
        <taxon>Saccharomycotina</taxon>
        <taxon>Pichiomycetes</taxon>
        <taxon>Pichiales</taxon>
        <taxon>Pichiaceae</taxon>
        <taxon>Ambrosiozyma</taxon>
    </lineage>
</organism>
<evidence type="ECO:0000313" key="2">
    <source>
        <dbReference type="Proteomes" id="UP001165064"/>
    </source>
</evidence>
<comment type="caution">
    <text evidence="1">The sequence shown here is derived from an EMBL/GenBank/DDBJ whole genome shotgun (WGS) entry which is preliminary data.</text>
</comment>
<proteinExistence type="predicted"/>
<evidence type="ECO:0000313" key="1">
    <source>
        <dbReference type="EMBL" id="GME86213.1"/>
    </source>
</evidence>
<dbReference type="Proteomes" id="UP001165064">
    <property type="component" value="Unassembled WGS sequence"/>
</dbReference>
<gene>
    <name evidence="1" type="ORF">Amon02_000790300</name>
</gene>
<accession>A0ACB5TDS2</accession>
<sequence>MVYTPSLAPLTATATVSVPAYETITSILNSAATHLATLTPQLATATEQATTRSLQQVVINEMATMSYYSILEELATATDPELIATLQPQAAQASAVAKEVFDNSAFFHGNYPSLGGNAALLTIFIIFLICHVVFSGMTKQWWFGTCWVMGLILEVIGYGGRVAAHYTVTEFNPYVIQLVCLTIAPSFLLAGIYYTLAQLTVVMGPKFSMLKPMQYSSVFILFDLIAIIIQAVGGASAALNLSDFTSSRPGANIMVGGLAFQVFSMSLFQFFWYNFLWRCYKERKYNGGAGFNPDYDQIRQGKYFIHLLVAISAAVLLIYVRSIYRLIELCEGFAGTLATVEIYFMILEALMTALASLILTVVYPRFVYGRKSCIVVKKGINLKFGKKKCMKCTGKNVEEDDSSDDNNNSGSVSTYNTVNDVGANGNKNGYPVLSNVEGNKNSDNRGSTLDEKNSNNAV</sequence>